<sequence>MVALTTLVPFCLLVSYSVASLVAPVATPFVRYTQVAPPNVLPFAAQVSTFSRNLHVFDAPYAAGVIPGPPPIVQRAIWPTALYSRALPFLPAVAPAPFLAIAFNSMNVEALPLEKDAQSYQNINLKAYHPTKVEIKVKKHSNHGED</sequence>
<dbReference type="EMBL" id="JBDJPC010000001">
    <property type="protein sequence ID" value="KAL1516813.1"/>
    <property type="molecule type" value="Genomic_DNA"/>
</dbReference>
<dbReference type="Proteomes" id="UP001566132">
    <property type="component" value="Unassembled WGS sequence"/>
</dbReference>
<proteinExistence type="predicted"/>
<evidence type="ECO:0000256" key="1">
    <source>
        <dbReference type="SAM" id="SignalP"/>
    </source>
</evidence>
<dbReference type="AlphaFoldDB" id="A0ABD1FFL3"/>
<organism evidence="2 3">
    <name type="scientific">Hypothenemus hampei</name>
    <name type="common">Coffee berry borer</name>
    <dbReference type="NCBI Taxonomy" id="57062"/>
    <lineage>
        <taxon>Eukaryota</taxon>
        <taxon>Metazoa</taxon>
        <taxon>Ecdysozoa</taxon>
        <taxon>Arthropoda</taxon>
        <taxon>Hexapoda</taxon>
        <taxon>Insecta</taxon>
        <taxon>Pterygota</taxon>
        <taxon>Neoptera</taxon>
        <taxon>Endopterygota</taxon>
        <taxon>Coleoptera</taxon>
        <taxon>Polyphaga</taxon>
        <taxon>Cucujiformia</taxon>
        <taxon>Curculionidae</taxon>
        <taxon>Scolytinae</taxon>
        <taxon>Hypothenemus</taxon>
    </lineage>
</organism>
<reference evidence="2 3" key="1">
    <citation type="submission" date="2024-05" db="EMBL/GenBank/DDBJ databases">
        <title>Genetic variation in Jamaican populations of the coffee berry borer (Hypothenemus hampei).</title>
        <authorList>
            <person name="Errbii M."/>
            <person name="Myrie A."/>
        </authorList>
    </citation>
    <scope>NUCLEOTIDE SEQUENCE [LARGE SCALE GENOMIC DNA]</scope>
    <source>
        <strain evidence="2">JA-Hopewell-2020-01-JO</strain>
        <tissue evidence="2">Whole body</tissue>
    </source>
</reference>
<keyword evidence="1" id="KW-0732">Signal</keyword>
<keyword evidence="3" id="KW-1185">Reference proteome</keyword>
<name>A0ABD1FFL3_HYPHA</name>
<gene>
    <name evidence="2" type="ORF">ABEB36_000666</name>
</gene>
<accession>A0ABD1FFL3</accession>
<feature type="chain" id="PRO_5044794342" evidence="1">
    <location>
        <begin position="20"/>
        <end position="146"/>
    </location>
</feature>
<evidence type="ECO:0000313" key="3">
    <source>
        <dbReference type="Proteomes" id="UP001566132"/>
    </source>
</evidence>
<protein>
    <submittedName>
        <fullName evidence="2">Uncharacterized protein</fullName>
    </submittedName>
</protein>
<feature type="signal peptide" evidence="1">
    <location>
        <begin position="1"/>
        <end position="19"/>
    </location>
</feature>
<comment type="caution">
    <text evidence="2">The sequence shown here is derived from an EMBL/GenBank/DDBJ whole genome shotgun (WGS) entry which is preliminary data.</text>
</comment>
<evidence type="ECO:0000313" key="2">
    <source>
        <dbReference type="EMBL" id="KAL1516813.1"/>
    </source>
</evidence>